<dbReference type="Proteomes" id="UP001458880">
    <property type="component" value="Unassembled WGS sequence"/>
</dbReference>
<protein>
    <recommendedName>
        <fullName evidence="3">Transposase</fullName>
    </recommendedName>
</protein>
<organism evidence="1 2">
    <name type="scientific">Popillia japonica</name>
    <name type="common">Japanese beetle</name>
    <dbReference type="NCBI Taxonomy" id="7064"/>
    <lineage>
        <taxon>Eukaryota</taxon>
        <taxon>Metazoa</taxon>
        <taxon>Ecdysozoa</taxon>
        <taxon>Arthropoda</taxon>
        <taxon>Hexapoda</taxon>
        <taxon>Insecta</taxon>
        <taxon>Pterygota</taxon>
        <taxon>Neoptera</taxon>
        <taxon>Endopterygota</taxon>
        <taxon>Coleoptera</taxon>
        <taxon>Polyphaga</taxon>
        <taxon>Scarabaeiformia</taxon>
        <taxon>Scarabaeidae</taxon>
        <taxon>Rutelinae</taxon>
        <taxon>Popillia</taxon>
    </lineage>
</organism>
<evidence type="ECO:0008006" key="3">
    <source>
        <dbReference type="Google" id="ProtNLM"/>
    </source>
</evidence>
<keyword evidence="2" id="KW-1185">Reference proteome</keyword>
<sequence>MLGFDVAQSGYFWQSLILLAQKATFKDPETGAHTNSIESSWRAAKSSMTTSGRIKAHVPGNLARYMFLKRCRIMQLDRTLEFFRLAGELYNPVAPREDLDEDWSDVGEDEDFLE</sequence>
<comment type="caution">
    <text evidence="1">The sequence shown here is derived from an EMBL/GenBank/DDBJ whole genome shotgun (WGS) entry which is preliminary data.</text>
</comment>
<accession>A0AAW1LRE3</accession>
<dbReference type="AlphaFoldDB" id="A0AAW1LRE3"/>
<name>A0AAW1LRE3_POPJA</name>
<evidence type="ECO:0000313" key="2">
    <source>
        <dbReference type="Proteomes" id="UP001458880"/>
    </source>
</evidence>
<evidence type="ECO:0000313" key="1">
    <source>
        <dbReference type="EMBL" id="KAK9736371.1"/>
    </source>
</evidence>
<reference evidence="1 2" key="1">
    <citation type="journal article" date="2024" name="BMC Genomics">
        <title>De novo assembly and annotation of Popillia japonica's genome with initial clues to its potential as an invasive pest.</title>
        <authorList>
            <person name="Cucini C."/>
            <person name="Boschi S."/>
            <person name="Funari R."/>
            <person name="Cardaioli E."/>
            <person name="Iannotti N."/>
            <person name="Marturano G."/>
            <person name="Paoli F."/>
            <person name="Bruttini M."/>
            <person name="Carapelli A."/>
            <person name="Frati F."/>
            <person name="Nardi F."/>
        </authorList>
    </citation>
    <scope>NUCLEOTIDE SEQUENCE [LARGE SCALE GENOMIC DNA]</scope>
    <source>
        <strain evidence="1">DMR45628</strain>
    </source>
</reference>
<dbReference type="EMBL" id="JASPKY010000114">
    <property type="protein sequence ID" value="KAK9736371.1"/>
    <property type="molecule type" value="Genomic_DNA"/>
</dbReference>
<proteinExistence type="predicted"/>
<gene>
    <name evidence="1" type="ORF">QE152_g12544</name>
</gene>